<reference evidence="2" key="1">
    <citation type="submission" date="2022-08" db="EMBL/GenBank/DDBJ databases">
        <authorList>
            <person name="Gutierrez-Valencia J."/>
        </authorList>
    </citation>
    <scope>NUCLEOTIDE SEQUENCE</scope>
</reference>
<comment type="caution">
    <text evidence="2">The sequence shown here is derived from an EMBL/GenBank/DDBJ whole genome shotgun (WGS) entry which is preliminary data.</text>
</comment>
<dbReference type="AlphaFoldDB" id="A0AAV0NLG4"/>
<feature type="region of interest" description="Disordered" evidence="1">
    <location>
        <begin position="151"/>
        <end position="235"/>
    </location>
</feature>
<dbReference type="EMBL" id="CAMGYJ010000008">
    <property type="protein sequence ID" value="CAI0459478.1"/>
    <property type="molecule type" value="Genomic_DNA"/>
</dbReference>
<dbReference type="Proteomes" id="UP001154282">
    <property type="component" value="Unassembled WGS sequence"/>
</dbReference>
<feature type="compositionally biased region" description="Low complexity" evidence="1">
    <location>
        <begin position="173"/>
        <end position="187"/>
    </location>
</feature>
<evidence type="ECO:0000313" key="3">
    <source>
        <dbReference type="Proteomes" id="UP001154282"/>
    </source>
</evidence>
<organism evidence="2 3">
    <name type="scientific">Linum tenue</name>
    <dbReference type="NCBI Taxonomy" id="586396"/>
    <lineage>
        <taxon>Eukaryota</taxon>
        <taxon>Viridiplantae</taxon>
        <taxon>Streptophyta</taxon>
        <taxon>Embryophyta</taxon>
        <taxon>Tracheophyta</taxon>
        <taxon>Spermatophyta</taxon>
        <taxon>Magnoliopsida</taxon>
        <taxon>eudicotyledons</taxon>
        <taxon>Gunneridae</taxon>
        <taxon>Pentapetalae</taxon>
        <taxon>rosids</taxon>
        <taxon>fabids</taxon>
        <taxon>Malpighiales</taxon>
        <taxon>Linaceae</taxon>
        <taxon>Linum</taxon>
    </lineage>
</organism>
<evidence type="ECO:0000256" key="1">
    <source>
        <dbReference type="SAM" id="MobiDB-lite"/>
    </source>
</evidence>
<evidence type="ECO:0000313" key="2">
    <source>
        <dbReference type="EMBL" id="CAI0459478.1"/>
    </source>
</evidence>
<feature type="compositionally biased region" description="Basic and acidic residues" evidence="1">
    <location>
        <begin position="151"/>
        <end position="167"/>
    </location>
</feature>
<name>A0AAV0NLG4_9ROSI</name>
<sequence>QSFRPSVSFLTADGLSSSSQPLGLSLSFSASILNSDEAEQQQNLGSFKHGGEAGEAFEGSVVSSDRAVALSVIAANEDRCGEDLLMGIDVLPGAAVFGFFADLRVVVAIFAALGKGDEWIRRGIDRWSQTDSGSSLRVQILLREHGLAQRLEEGGGERRPGDLREEGGDGGDALRAAGGVEVPEAAGDIGGSWAGKSLRQDSPLFSTSGTGSVSALKPLATGGRPVKPPAGGGKR</sequence>
<keyword evidence="3" id="KW-1185">Reference proteome</keyword>
<gene>
    <name evidence="2" type="ORF">LITE_LOCUS34026</name>
</gene>
<accession>A0AAV0NLG4</accession>
<protein>
    <submittedName>
        <fullName evidence="2">Uncharacterized protein</fullName>
    </submittedName>
</protein>
<feature type="compositionally biased region" description="Polar residues" evidence="1">
    <location>
        <begin position="203"/>
        <end position="213"/>
    </location>
</feature>
<feature type="non-terminal residue" evidence="2">
    <location>
        <position position="1"/>
    </location>
</feature>
<proteinExistence type="predicted"/>